<dbReference type="InterPro" id="IPR006330">
    <property type="entry name" value="Ado/ade_deaminase"/>
</dbReference>
<feature type="domain" description="Adenosine deaminase" evidence="7">
    <location>
        <begin position="2"/>
        <end position="267"/>
    </location>
</feature>
<evidence type="ECO:0000256" key="3">
    <source>
        <dbReference type="ARBA" id="ARBA00012784"/>
    </source>
</evidence>
<dbReference type="GO" id="GO:0046872">
    <property type="term" value="F:metal ion binding"/>
    <property type="evidence" value="ECO:0007669"/>
    <property type="project" value="UniProtKB-KW"/>
</dbReference>
<evidence type="ECO:0000256" key="1">
    <source>
        <dbReference type="ARBA" id="ARBA00001947"/>
    </source>
</evidence>
<dbReference type="GO" id="GO:0004000">
    <property type="term" value="F:adenosine deaminase activity"/>
    <property type="evidence" value="ECO:0007669"/>
    <property type="project" value="UniProtKB-ARBA"/>
</dbReference>
<evidence type="ECO:0000313" key="8">
    <source>
        <dbReference type="EMBL" id="VAW05808.1"/>
    </source>
</evidence>
<organism evidence="8">
    <name type="scientific">hydrothermal vent metagenome</name>
    <dbReference type="NCBI Taxonomy" id="652676"/>
    <lineage>
        <taxon>unclassified sequences</taxon>
        <taxon>metagenomes</taxon>
        <taxon>ecological metagenomes</taxon>
    </lineage>
</organism>
<dbReference type="GO" id="GO:0006154">
    <property type="term" value="P:adenosine catabolic process"/>
    <property type="evidence" value="ECO:0007669"/>
    <property type="project" value="TreeGrafter"/>
</dbReference>
<keyword evidence="4" id="KW-0479">Metal-binding</keyword>
<gene>
    <name evidence="8" type="ORF">MNBD_ACTINO01-127</name>
</gene>
<dbReference type="GO" id="GO:0043103">
    <property type="term" value="P:hypoxanthine salvage"/>
    <property type="evidence" value="ECO:0007669"/>
    <property type="project" value="TreeGrafter"/>
</dbReference>
<evidence type="ECO:0000259" key="7">
    <source>
        <dbReference type="Pfam" id="PF00962"/>
    </source>
</evidence>
<evidence type="ECO:0000256" key="6">
    <source>
        <dbReference type="ARBA" id="ARBA00022833"/>
    </source>
</evidence>
<feature type="non-terminal residue" evidence="8">
    <location>
        <position position="1"/>
    </location>
</feature>
<dbReference type="PANTHER" id="PTHR11409:SF43">
    <property type="entry name" value="ADENOSINE DEAMINASE"/>
    <property type="match status" value="1"/>
</dbReference>
<dbReference type="GO" id="GO:0046103">
    <property type="term" value="P:inosine biosynthetic process"/>
    <property type="evidence" value="ECO:0007669"/>
    <property type="project" value="TreeGrafter"/>
</dbReference>
<dbReference type="EMBL" id="UOEI01000441">
    <property type="protein sequence ID" value="VAW05808.1"/>
    <property type="molecule type" value="Genomic_DNA"/>
</dbReference>
<dbReference type="PANTHER" id="PTHR11409">
    <property type="entry name" value="ADENOSINE DEAMINASE"/>
    <property type="match status" value="1"/>
</dbReference>
<comment type="cofactor">
    <cofactor evidence="1">
        <name>Zn(2+)</name>
        <dbReference type="ChEBI" id="CHEBI:29105"/>
    </cofactor>
</comment>
<evidence type="ECO:0000256" key="2">
    <source>
        <dbReference type="ARBA" id="ARBA00006676"/>
    </source>
</evidence>
<evidence type="ECO:0000256" key="4">
    <source>
        <dbReference type="ARBA" id="ARBA00022723"/>
    </source>
</evidence>
<name>A0A3B0SK79_9ZZZZ</name>
<dbReference type="InterPro" id="IPR032466">
    <property type="entry name" value="Metal_Hydrolase"/>
</dbReference>
<sequence>ADAVARVAYEAGEDLSRDGVVYAELRFDPGLCTHRGIRREDVIEATLDGFARATRDTGIAIYMIASALRHQTDSVDVVRAAIPFVGRGLVGFDLAGPEAGFPPDDHLEACLLAREHGLGLTLHAGEGDGAHSVWRALALCGAQRIGHGAHVADDTNFNGATMTELGAFARRVRDHRIALEVAITSNVHTGSYPDASLHPFGSLYRQGFNVSINTDNRLMSDVSVTDEYLLASTSFGLSTADLGAITIAAIEAGFGDWPTRKALIEEAVKPAYGLA</sequence>
<dbReference type="GO" id="GO:0005829">
    <property type="term" value="C:cytosol"/>
    <property type="evidence" value="ECO:0007669"/>
    <property type="project" value="TreeGrafter"/>
</dbReference>
<dbReference type="InterPro" id="IPR001365">
    <property type="entry name" value="A_deaminase_dom"/>
</dbReference>
<dbReference type="EC" id="3.5.4.4" evidence="3"/>
<evidence type="ECO:0000256" key="5">
    <source>
        <dbReference type="ARBA" id="ARBA00022801"/>
    </source>
</evidence>
<reference evidence="8" key="1">
    <citation type="submission" date="2018-06" db="EMBL/GenBank/DDBJ databases">
        <authorList>
            <person name="Zhirakovskaya E."/>
        </authorList>
    </citation>
    <scope>NUCLEOTIDE SEQUENCE</scope>
</reference>
<accession>A0A3B0SK79</accession>
<proteinExistence type="inferred from homology"/>
<keyword evidence="5 8" id="KW-0378">Hydrolase</keyword>
<keyword evidence="6" id="KW-0862">Zinc</keyword>
<protein>
    <recommendedName>
        <fullName evidence="3">adenosine deaminase</fullName>
        <ecNumber evidence="3">3.5.4.4</ecNumber>
    </recommendedName>
</protein>
<dbReference type="SUPFAM" id="SSF51556">
    <property type="entry name" value="Metallo-dependent hydrolases"/>
    <property type="match status" value="1"/>
</dbReference>
<comment type="similarity">
    <text evidence="2">Belongs to the metallo-dependent hydrolases superfamily. Adenosine and AMP deaminases family.</text>
</comment>
<dbReference type="Pfam" id="PF00962">
    <property type="entry name" value="A_deaminase"/>
    <property type="match status" value="1"/>
</dbReference>
<dbReference type="Gene3D" id="3.20.20.140">
    <property type="entry name" value="Metal-dependent hydrolases"/>
    <property type="match status" value="1"/>
</dbReference>
<dbReference type="AlphaFoldDB" id="A0A3B0SK79"/>